<evidence type="ECO:0000256" key="4">
    <source>
        <dbReference type="ARBA" id="ARBA00022723"/>
    </source>
</evidence>
<keyword evidence="3 12" id="KW-0812">Transmembrane</keyword>
<feature type="domain" description="Cadherin" evidence="16">
    <location>
        <begin position="128"/>
        <end position="250"/>
    </location>
</feature>
<keyword evidence="8 15" id="KW-1133">Transmembrane helix</keyword>
<name>A0ABQ9TKQ0_SAGOE</name>
<evidence type="ECO:0000256" key="5">
    <source>
        <dbReference type="ARBA" id="ARBA00022737"/>
    </source>
</evidence>
<comment type="function">
    <text evidence="13">Cadherins are calcium-dependent cell adhesion proteins.</text>
</comment>
<dbReference type="PROSITE" id="PS00232">
    <property type="entry name" value="CADHERIN_1"/>
    <property type="match status" value="1"/>
</dbReference>
<keyword evidence="6 11" id="KW-0106">Calcium</keyword>
<reference evidence="17 18" key="1">
    <citation type="submission" date="2023-05" db="EMBL/GenBank/DDBJ databases">
        <title>B98-5 Cell Line De Novo Hybrid Assembly: An Optical Mapping Approach.</title>
        <authorList>
            <person name="Kananen K."/>
            <person name="Auerbach J.A."/>
            <person name="Kautto E."/>
            <person name="Blachly J.S."/>
        </authorList>
    </citation>
    <scope>NUCLEOTIDE SEQUENCE [LARGE SCALE GENOMIC DNA]</scope>
    <source>
        <strain evidence="17">B95-8</strain>
        <tissue evidence="17">Cell line</tissue>
    </source>
</reference>
<dbReference type="InterPro" id="IPR020894">
    <property type="entry name" value="Cadherin_CS"/>
</dbReference>
<evidence type="ECO:0000259" key="16">
    <source>
        <dbReference type="PROSITE" id="PS50268"/>
    </source>
</evidence>
<dbReference type="InterPro" id="IPR002126">
    <property type="entry name" value="Cadherin-like_dom"/>
</dbReference>
<dbReference type="InterPro" id="IPR039808">
    <property type="entry name" value="Cadherin"/>
</dbReference>
<feature type="domain" description="Cadherin" evidence="16">
    <location>
        <begin position="364"/>
        <end position="475"/>
    </location>
</feature>
<evidence type="ECO:0000256" key="7">
    <source>
        <dbReference type="ARBA" id="ARBA00022889"/>
    </source>
</evidence>
<dbReference type="Proteomes" id="UP001266305">
    <property type="component" value="Unassembled WGS sequence"/>
</dbReference>
<dbReference type="PANTHER" id="PTHR24027">
    <property type="entry name" value="CADHERIN-23"/>
    <property type="match status" value="1"/>
</dbReference>
<evidence type="ECO:0000256" key="11">
    <source>
        <dbReference type="PROSITE-ProRule" id="PRU00043"/>
    </source>
</evidence>
<organism evidence="17 18">
    <name type="scientific">Saguinus oedipus</name>
    <name type="common">Cotton-top tamarin</name>
    <name type="synonym">Oedipomidas oedipus</name>
    <dbReference type="NCBI Taxonomy" id="9490"/>
    <lineage>
        <taxon>Eukaryota</taxon>
        <taxon>Metazoa</taxon>
        <taxon>Chordata</taxon>
        <taxon>Craniata</taxon>
        <taxon>Vertebrata</taxon>
        <taxon>Euteleostomi</taxon>
        <taxon>Mammalia</taxon>
        <taxon>Eutheria</taxon>
        <taxon>Euarchontoglires</taxon>
        <taxon>Primates</taxon>
        <taxon>Haplorrhini</taxon>
        <taxon>Platyrrhini</taxon>
        <taxon>Cebidae</taxon>
        <taxon>Callitrichinae</taxon>
        <taxon>Saguinus</taxon>
    </lineage>
</organism>
<dbReference type="InterPro" id="IPR015919">
    <property type="entry name" value="Cadherin-like_sf"/>
</dbReference>
<dbReference type="SUPFAM" id="SSF49313">
    <property type="entry name" value="Cadherin-like"/>
    <property type="match status" value="5"/>
</dbReference>
<feature type="compositionally biased region" description="Polar residues" evidence="14">
    <location>
        <begin position="9"/>
        <end position="20"/>
    </location>
</feature>
<dbReference type="EMBL" id="JASSZA010000021">
    <property type="protein sequence ID" value="KAK2085334.1"/>
    <property type="molecule type" value="Genomic_DNA"/>
</dbReference>
<evidence type="ECO:0000256" key="12">
    <source>
        <dbReference type="RuleBase" id="RU003318"/>
    </source>
</evidence>
<evidence type="ECO:0000256" key="6">
    <source>
        <dbReference type="ARBA" id="ARBA00022837"/>
    </source>
</evidence>
<evidence type="ECO:0000256" key="8">
    <source>
        <dbReference type="ARBA" id="ARBA00022989"/>
    </source>
</evidence>
<evidence type="ECO:0000313" key="17">
    <source>
        <dbReference type="EMBL" id="KAK2085334.1"/>
    </source>
</evidence>
<gene>
    <name evidence="17" type="primary">CDH3</name>
    <name evidence="17" type="ORF">P7K49_036634</name>
</gene>
<evidence type="ECO:0000256" key="3">
    <source>
        <dbReference type="ARBA" id="ARBA00022692"/>
    </source>
</evidence>
<feature type="domain" description="Cadherin" evidence="16">
    <location>
        <begin position="251"/>
        <end position="363"/>
    </location>
</feature>
<evidence type="ECO:0000256" key="10">
    <source>
        <dbReference type="ARBA" id="ARBA00023180"/>
    </source>
</evidence>
<keyword evidence="2" id="KW-1003">Cell membrane</keyword>
<accession>A0ABQ9TKQ0</accession>
<comment type="caution">
    <text evidence="17">The sequence shown here is derived from an EMBL/GenBank/DDBJ whole genome shotgun (WGS) entry which is preliminary data.</text>
</comment>
<evidence type="ECO:0000256" key="1">
    <source>
        <dbReference type="ARBA" id="ARBA00004251"/>
    </source>
</evidence>
<keyword evidence="7 12" id="KW-0130">Cell adhesion</keyword>
<dbReference type="Gene3D" id="4.10.900.10">
    <property type="entry name" value="TCF3-CBD (Catenin binding domain)"/>
    <property type="match status" value="1"/>
</dbReference>
<dbReference type="InterPro" id="IPR027397">
    <property type="entry name" value="Catenin-bd_sf"/>
</dbReference>
<evidence type="ECO:0000256" key="14">
    <source>
        <dbReference type="SAM" id="MobiDB-lite"/>
    </source>
</evidence>
<dbReference type="Pfam" id="PF01049">
    <property type="entry name" value="CADH_Y-type_LIR"/>
    <property type="match status" value="1"/>
</dbReference>
<dbReference type="PRINTS" id="PR00205">
    <property type="entry name" value="CADHERIN"/>
</dbReference>
<sequence>MSLAHKLTTRQSSLSKPNLEASSETCVSHTAVFAGCRGQELALFNTDNDDFTVLNGRTVQVKHHVHLQDKRKMLSVHAQIAAGQEHLVAVAIVSQVNPSEELERKSPKERKSLKIFPSKRILRRHKREWVVAPISVPENGKGPFPQRLNQLKSNKDRDTKIFYSITGPGADSPPEGIFAVEKETGWLLLNKPLDREEIAKPGEVGGTRLTPELCTPQLFGYAVSENGSSVEHPMNISIIVTDQNDHKPKFTQDIFRGSVLEGVLPGTSVMQVTATDEDDAIHTYNGVVAYSIHSQEPKDPHDLMFTIHRNTGTISVISSGLDREKVPEYTLTIQATDMDGDGSTTTAVAIVEILDVNDNAPVFDPQKYEACVPENAVGHEVQRLTVTDLDAPNSPAWRATYRIMGGDDEDHFTITTHPESNQGILTTRKGLDFEAKNQHTLYVEVTNEAPLVLKLPTSTATIVVHVEDVNEAPVFVPPSKVVEVQEGISTGEPVCVYTAQDPDKENQKIRYSGAGLSEELGSVSNIHGYHILRDPAGWLAMDPDSGQVTAAGTLDREDEQFVRNNIYEVMVLAMDNVIKVDARVKWLQRCHEQLVLSAVDRNENEAQSAYVNDHGPVPEPRRITICNQSPVPQVLNITDKDLSPHTSPFQAQLTHDSDIYWTAEVNEKGDTVALSLKKFLKQDIYDVHLSLSDHGNKEQLTVIKATVCDCHGHVKNCPEPWKGGFILPVLGAVLALLLLLLVLLLLVRKKRKVKEPLLLPEDDTRDNVFYYGEEGGGEEDQDYDITQLHRGLEARPEVVLRNDVAPTFIPTPMYRPRPANPDEIGNFIIENLKAANTDPTAPPYDSLLVFDYEGSGSDAMSLSSLTSSSSDQDQDYDYLNEWGSRFKKLADMYGGGEED</sequence>
<dbReference type="Gene3D" id="2.60.40.60">
    <property type="entry name" value="Cadherins"/>
    <property type="match status" value="5"/>
</dbReference>
<protein>
    <submittedName>
        <fullName evidence="17">Cadherin-3</fullName>
    </submittedName>
</protein>
<dbReference type="InterPro" id="IPR000233">
    <property type="entry name" value="Cadherin_Y-type_LIR"/>
</dbReference>
<evidence type="ECO:0000256" key="9">
    <source>
        <dbReference type="ARBA" id="ARBA00023136"/>
    </source>
</evidence>
<evidence type="ECO:0000256" key="15">
    <source>
        <dbReference type="SAM" id="Phobius"/>
    </source>
</evidence>
<dbReference type="PANTHER" id="PTHR24027:SF446">
    <property type="entry name" value="CADHERIN-3"/>
    <property type="match status" value="1"/>
</dbReference>
<comment type="subcellular location">
    <subcellularLocation>
        <location evidence="1 12">Cell membrane</location>
        <topology evidence="1 12">Single-pass type I membrane protein</topology>
    </subcellularLocation>
</comment>
<dbReference type="CDD" id="cd11304">
    <property type="entry name" value="Cadherin_repeat"/>
    <property type="match status" value="3"/>
</dbReference>
<dbReference type="SMART" id="SM00112">
    <property type="entry name" value="CA"/>
    <property type="match status" value="4"/>
</dbReference>
<keyword evidence="10" id="KW-0325">Glycoprotein</keyword>
<proteinExistence type="predicted"/>
<dbReference type="PROSITE" id="PS50268">
    <property type="entry name" value="CADHERIN_2"/>
    <property type="match status" value="4"/>
</dbReference>
<evidence type="ECO:0000256" key="13">
    <source>
        <dbReference type="RuleBase" id="RU004357"/>
    </source>
</evidence>
<feature type="transmembrane region" description="Helical" evidence="15">
    <location>
        <begin position="725"/>
        <end position="747"/>
    </location>
</feature>
<keyword evidence="9 15" id="KW-0472">Membrane</keyword>
<feature type="region of interest" description="Disordered" evidence="14">
    <location>
        <begin position="1"/>
        <end position="20"/>
    </location>
</feature>
<keyword evidence="18" id="KW-1185">Reference proteome</keyword>
<evidence type="ECO:0000313" key="18">
    <source>
        <dbReference type="Proteomes" id="UP001266305"/>
    </source>
</evidence>
<keyword evidence="4" id="KW-0479">Metal-binding</keyword>
<feature type="domain" description="Cadherin" evidence="16">
    <location>
        <begin position="476"/>
        <end position="618"/>
    </location>
</feature>
<dbReference type="Pfam" id="PF00028">
    <property type="entry name" value="Cadherin"/>
    <property type="match status" value="4"/>
</dbReference>
<evidence type="ECO:0000256" key="2">
    <source>
        <dbReference type="ARBA" id="ARBA00022475"/>
    </source>
</evidence>
<keyword evidence="5" id="KW-0677">Repeat</keyword>